<comment type="similarity">
    <text evidence="1">Belongs to the class-II aminoacyl-tRNA synthetase family. Type 1 subfamily.</text>
</comment>
<dbReference type="InterPro" id="IPR047089">
    <property type="entry name" value="Asp-tRNA-ligase_1_N"/>
</dbReference>
<sequence length="603" mass="68157">MNKFSYQLCKSLHSLTRSPVHLSFRYNWGLSEVNRFTLRQHNCGDLKESDIGKKVTLHGWIKHIRTHGSAVFLVVNDAYGDTQLIFKQSHAPISKLPIGSVIKAEGTVTKRPKGQENNKMKTGAIEVLVDQFEVINKRTFPALITKESDRLKYRYIDLRNKAISSNLRLKSQIMNNVRNFFHQEGFIEVETPLLQKHTPGGAHEFIVPTHDHNKFYCLAQSPQIFKQLLMIGGLDRYFQIAKCMRDEVSRPDRQPEFSQIDLEMSFTNTDGIIDLIEALLVAIWPSFAGSITIPFPRISYDQALQKYGSDKPDLRSDIELHDLTTPLEDIIKRPAIGLAIPNGVDENLESKLYQLSLSVAEDLSFEGKVIGLKINDPDCWTLDREDNVKIDEPIKFCITQKMKLYKGDYLFVAYGDSAEIRRFMGKFRNLSIKCIAENNISNCLDNSFVWIVDFPLFTKNELDGTIESSHHPFSAPKANQLEKLYSNPLQVVGDQFDLVLNGEEVGGGSMRIHDANVQEYILKDILKVDYSSLQFFLDALRSGAPPHGGIALGLDRLIRIMCNASSIREVIAFPKSFTGKDPLSGGPTELSPSILKSYNIKPT</sequence>
<dbReference type="eggNOG" id="KOG2411">
    <property type="taxonomic scope" value="Eukaryota"/>
</dbReference>
<dbReference type="HAMAP" id="MF_00044">
    <property type="entry name" value="Asp_tRNA_synth_type1"/>
    <property type="match status" value="1"/>
</dbReference>
<dbReference type="Pfam" id="PF01336">
    <property type="entry name" value="tRNA_anti-codon"/>
    <property type="match status" value="1"/>
</dbReference>
<dbReference type="Gene3D" id="2.40.50.140">
    <property type="entry name" value="Nucleic acid-binding proteins"/>
    <property type="match status" value="1"/>
</dbReference>
<dbReference type="EMBL" id="CAEY01001020">
    <property type="status" value="NOT_ANNOTATED_CDS"/>
    <property type="molecule type" value="Genomic_DNA"/>
</dbReference>
<dbReference type="InterPro" id="IPR004365">
    <property type="entry name" value="NA-bd_OB_tRNA"/>
</dbReference>
<dbReference type="GO" id="GO:0005524">
    <property type="term" value="F:ATP binding"/>
    <property type="evidence" value="ECO:0007669"/>
    <property type="project" value="UniProtKB-KW"/>
</dbReference>
<dbReference type="InterPro" id="IPR006195">
    <property type="entry name" value="aa-tRNA-synth_II"/>
</dbReference>
<dbReference type="GO" id="GO:0005739">
    <property type="term" value="C:mitochondrion"/>
    <property type="evidence" value="ECO:0007669"/>
    <property type="project" value="TreeGrafter"/>
</dbReference>
<evidence type="ECO:0000256" key="6">
    <source>
        <dbReference type="ARBA" id="ARBA00023146"/>
    </source>
</evidence>
<dbReference type="OMA" id="LCGWVDR"/>
<dbReference type="PRINTS" id="PR01042">
    <property type="entry name" value="TRNASYNTHASP"/>
</dbReference>
<dbReference type="InterPro" id="IPR002312">
    <property type="entry name" value="Asp/Asn-tRNA-synth_IIb"/>
</dbReference>
<dbReference type="SUPFAM" id="SSF50249">
    <property type="entry name" value="Nucleic acid-binding proteins"/>
    <property type="match status" value="1"/>
</dbReference>
<dbReference type="PANTHER" id="PTHR22594:SF5">
    <property type="entry name" value="ASPARTATE--TRNA LIGASE, MITOCHONDRIAL"/>
    <property type="match status" value="1"/>
</dbReference>
<dbReference type="Gene3D" id="3.30.930.10">
    <property type="entry name" value="Bira Bifunctional Protein, Domain 2"/>
    <property type="match status" value="1"/>
</dbReference>
<evidence type="ECO:0000256" key="5">
    <source>
        <dbReference type="ARBA" id="ARBA00022917"/>
    </source>
</evidence>
<dbReference type="Proteomes" id="UP000015104">
    <property type="component" value="Unassembled WGS sequence"/>
</dbReference>
<keyword evidence="5" id="KW-0648">Protein biosynthesis</keyword>
<evidence type="ECO:0000259" key="7">
    <source>
        <dbReference type="PROSITE" id="PS50862"/>
    </source>
</evidence>
<evidence type="ECO:0000256" key="1">
    <source>
        <dbReference type="ARBA" id="ARBA00006303"/>
    </source>
</evidence>
<dbReference type="PROSITE" id="PS50862">
    <property type="entry name" value="AA_TRNA_LIGASE_II"/>
    <property type="match status" value="1"/>
</dbReference>
<dbReference type="OrthoDB" id="439710at2759"/>
<keyword evidence="3" id="KW-0547">Nucleotide-binding</keyword>
<accession>T1L3G9</accession>
<dbReference type="GO" id="GO:0006422">
    <property type="term" value="P:aspartyl-tRNA aminoacylation"/>
    <property type="evidence" value="ECO:0007669"/>
    <property type="project" value="TreeGrafter"/>
</dbReference>
<keyword evidence="6" id="KW-0030">Aminoacyl-tRNA synthetase</keyword>
<dbReference type="InterPro" id="IPR004364">
    <property type="entry name" value="Aa-tRNA-synt_II"/>
</dbReference>
<keyword evidence="2" id="KW-0436">Ligase</keyword>
<keyword evidence="4" id="KW-0067">ATP-binding</keyword>
<dbReference type="EnsemblMetazoa" id="tetur35g01480.1">
    <property type="protein sequence ID" value="tetur35g01480.1"/>
    <property type="gene ID" value="tetur35g01480"/>
</dbReference>
<dbReference type="STRING" id="32264.T1L3G9"/>
<dbReference type="GO" id="GO:0004815">
    <property type="term" value="F:aspartate-tRNA ligase activity"/>
    <property type="evidence" value="ECO:0007669"/>
    <property type="project" value="TreeGrafter"/>
</dbReference>
<proteinExistence type="inferred from homology"/>
<dbReference type="CDD" id="cd04317">
    <property type="entry name" value="EcAspRS_like_N"/>
    <property type="match status" value="1"/>
</dbReference>
<dbReference type="InterPro" id="IPR012340">
    <property type="entry name" value="NA-bd_OB-fold"/>
</dbReference>
<dbReference type="Gene3D" id="3.30.1360.30">
    <property type="entry name" value="GAD-like domain"/>
    <property type="match status" value="1"/>
</dbReference>
<dbReference type="Pfam" id="PF00152">
    <property type="entry name" value="tRNA-synt_2"/>
    <property type="match status" value="1"/>
</dbReference>
<dbReference type="InterPro" id="IPR004524">
    <property type="entry name" value="Asp-tRNA-ligase_1"/>
</dbReference>
<dbReference type="InterPro" id="IPR045864">
    <property type="entry name" value="aa-tRNA-synth_II/BPL/LPL"/>
</dbReference>
<evidence type="ECO:0000313" key="9">
    <source>
        <dbReference type="Proteomes" id="UP000015104"/>
    </source>
</evidence>
<evidence type="ECO:0000256" key="4">
    <source>
        <dbReference type="ARBA" id="ARBA00022840"/>
    </source>
</evidence>
<reference evidence="9" key="1">
    <citation type="submission" date="2011-08" db="EMBL/GenBank/DDBJ databases">
        <authorList>
            <person name="Rombauts S."/>
        </authorList>
    </citation>
    <scope>NUCLEOTIDE SEQUENCE</scope>
    <source>
        <strain evidence="9">London</strain>
    </source>
</reference>
<dbReference type="HOGENOM" id="CLU_014330_3_1_1"/>
<dbReference type="GO" id="GO:0003676">
    <property type="term" value="F:nucleic acid binding"/>
    <property type="evidence" value="ECO:0007669"/>
    <property type="project" value="InterPro"/>
</dbReference>
<name>T1L3G9_TETUR</name>
<reference evidence="8" key="2">
    <citation type="submission" date="2015-06" db="UniProtKB">
        <authorList>
            <consortium name="EnsemblMetazoa"/>
        </authorList>
    </citation>
    <scope>IDENTIFICATION</scope>
</reference>
<dbReference type="NCBIfam" id="NF001750">
    <property type="entry name" value="PRK00476.1"/>
    <property type="match status" value="1"/>
</dbReference>
<keyword evidence="9" id="KW-1185">Reference proteome</keyword>
<dbReference type="SUPFAM" id="SSF55681">
    <property type="entry name" value="Class II aaRS and biotin synthetases"/>
    <property type="match status" value="1"/>
</dbReference>
<evidence type="ECO:0000256" key="2">
    <source>
        <dbReference type="ARBA" id="ARBA00022598"/>
    </source>
</evidence>
<dbReference type="NCBIfam" id="TIGR00459">
    <property type="entry name" value="aspS_bact"/>
    <property type="match status" value="1"/>
</dbReference>
<dbReference type="KEGG" id="tut:107369876"/>
<dbReference type="AlphaFoldDB" id="T1L3G9"/>
<evidence type="ECO:0000256" key="3">
    <source>
        <dbReference type="ARBA" id="ARBA00022741"/>
    </source>
</evidence>
<evidence type="ECO:0000313" key="8">
    <source>
        <dbReference type="EnsemblMetazoa" id="tetur35g01480.1"/>
    </source>
</evidence>
<organism evidence="8 9">
    <name type="scientific">Tetranychus urticae</name>
    <name type="common">Two-spotted spider mite</name>
    <dbReference type="NCBI Taxonomy" id="32264"/>
    <lineage>
        <taxon>Eukaryota</taxon>
        <taxon>Metazoa</taxon>
        <taxon>Ecdysozoa</taxon>
        <taxon>Arthropoda</taxon>
        <taxon>Chelicerata</taxon>
        <taxon>Arachnida</taxon>
        <taxon>Acari</taxon>
        <taxon>Acariformes</taxon>
        <taxon>Trombidiformes</taxon>
        <taxon>Prostigmata</taxon>
        <taxon>Eleutherengona</taxon>
        <taxon>Raphignathae</taxon>
        <taxon>Tetranychoidea</taxon>
        <taxon>Tetranychidae</taxon>
        <taxon>Tetranychus</taxon>
    </lineage>
</organism>
<feature type="domain" description="Aminoacyl-transfer RNA synthetases class-II family profile" evidence="7">
    <location>
        <begin position="167"/>
        <end position="574"/>
    </location>
</feature>
<gene>
    <name evidence="8" type="primary">107369876</name>
</gene>
<dbReference type="PANTHER" id="PTHR22594">
    <property type="entry name" value="ASPARTYL/LYSYL-TRNA SYNTHETASE"/>
    <property type="match status" value="1"/>
</dbReference>
<dbReference type="InterPro" id="IPR004115">
    <property type="entry name" value="GAD-like_sf"/>
</dbReference>
<protein>
    <recommendedName>
        <fullName evidence="7">Aminoacyl-transfer RNA synthetases class-II family profile domain-containing protein</fullName>
    </recommendedName>
</protein>